<evidence type="ECO:0000256" key="2">
    <source>
        <dbReference type="ARBA" id="ARBA00022692"/>
    </source>
</evidence>
<feature type="transmembrane region" description="Helical" evidence="6">
    <location>
        <begin position="87"/>
        <end position="105"/>
    </location>
</feature>
<evidence type="ECO:0000256" key="5">
    <source>
        <dbReference type="ARBA" id="ARBA00023136"/>
    </source>
</evidence>
<feature type="transmembrane region" description="Helical" evidence="6">
    <location>
        <begin position="12"/>
        <end position="30"/>
    </location>
</feature>
<accession>A0ABR7KXJ0</accession>
<keyword evidence="2 6" id="KW-0812">Transmembrane</keyword>
<proteinExistence type="predicted"/>
<dbReference type="PANTHER" id="PTHR21624">
    <property type="entry name" value="STEROL DESATURASE-RELATED PROTEIN"/>
    <property type="match status" value="1"/>
</dbReference>
<evidence type="ECO:0000256" key="1">
    <source>
        <dbReference type="ARBA" id="ARBA00004127"/>
    </source>
</evidence>
<feature type="domain" description="Fatty acid hydroxylase" evidence="7">
    <location>
        <begin position="91"/>
        <end position="228"/>
    </location>
</feature>
<dbReference type="PANTHER" id="PTHR21624:SF3">
    <property type="entry name" value="FATTY ACID HYDROXYLASE DOMAIN-CONTAINING PROTEIN"/>
    <property type="match status" value="1"/>
</dbReference>
<dbReference type="EMBL" id="JACRYL010000021">
    <property type="protein sequence ID" value="MBC6112462.1"/>
    <property type="molecule type" value="Genomic_DNA"/>
</dbReference>
<keyword evidence="5 6" id="KW-0472">Membrane</keyword>
<evidence type="ECO:0000256" key="6">
    <source>
        <dbReference type="SAM" id="Phobius"/>
    </source>
</evidence>
<keyword evidence="3 6" id="KW-1133">Transmembrane helix</keyword>
<sequence length="284" mass="33032">MNGKPDHSTTLQLFFFATLVIALWNAEILFRKEPLREKWRHTVLNLHFLLTATLVQLPLTLAVIKVSEYTADQGLGILNRLPLPSSFAIRFLMGFLVMDFFEYIYHYMMHKTAFLWSFHLIHHSDTELDVSTTVREHPGETFIRVSFMVLTVYLSGVPLAILLIRQFIQSFSNLMAHTTISYPARLERILRWVFITPGLHKVHHHDSMPYTDSNYGDILCIWDRLFGTYRELEVSEINFGIDTVSPSEIRTFPNLLAYPFLKKEKKQEAEASSEPIPQKLYVNP</sequence>
<reference evidence="8 9" key="1">
    <citation type="submission" date="2020-08" db="EMBL/GenBank/DDBJ databases">
        <authorList>
            <person name="Sun Q."/>
            <person name="Inoue M."/>
        </authorList>
    </citation>
    <scope>NUCLEOTIDE SEQUENCE [LARGE SCALE GENOMIC DNA]</scope>
    <source>
        <strain evidence="8 9">CCM 8938</strain>
    </source>
</reference>
<comment type="caution">
    <text evidence="8">The sequence shown here is derived from an EMBL/GenBank/DDBJ whole genome shotgun (WGS) entry which is preliminary data.</text>
</comment>
<protein>
    <submittedName>
        <fullName evidence="8">Sterol desaturase family protein</fullName>
    </submittedName>
</protein>
<comment type="subcellular location">
    <subcellularLocation>
        <location evidence="1">Endomembrane system</location>
        <topology evidence="1">Multi-pass membrane protein</topology>
    </subcellularLocation>
</comment>
<name>A0ABR7KXJ0_9SPHI</name>
<evidence type="ECO:0000256" key="3">
    <source>
        <dbReference type="ARBA" id="ARBA00022989"/>
    </source>
</evidence>
<feature type="transmembrane region" description="Helical" evidence="6">
    <location>
        <begin position="145"/>
        <end position="164"/>
    </location>
</feature>
<evidence type="ECO:0000313" key="9">
    <source>
        <dbReference type="Proteomes" id="UP000652755"/>
    </source>
</evidence>
<keyword evidence="9" id="KW-1185">Reference proteome</keyword>
<dbReference type="Proteomes" id="UP000652755">
    <property type="component" value="Unassembled WGS sequence"/>
</dbReference>
<dbReference type="InterPro" id="IPR051689">
    <property type="entry name" value="Sterol_desaturase/TMEM195"/>
</dbReference>
<dbReference type="Pfam" id="PF04116">
    <property type="entry name" value="FA_hydroxylase"/>
    <property type="match status" value="1"/>
</dbReference>
<feature type="transmembrane region" description="Helical" evidence="6">
    <location>
        <begin position="42"/>
        <end position="67"/>
    </location>
</feature>
<evidence type="ECO:0000259" key="7">
    <source>
        <dbReference type="Pfam" id="PF04116"/>
    </source>
</evidence>
<dbReference type="RefSeq" id="WP_187072885.1">
    <property type="nucleotide sequence ID" value="NZ_JACRYL010000021.1"/>
</dbReference>
<evidence type="ECO:0000256" key="4">
    <source>
        <dbReference type="ARBA" id="ARBA00023002"/>
    </source>
</evidence>
<dbReference type="InterPro" id="IPR006694">
    <property type="entry name" value="Fatty_acid_hydroxylase"/>
</dbReference>
<gene>
    <name evidence="8" type="ORF">H7U22_18725</name>
</gene>
<evidence type="ECO:0000313" key="8">
    <source>
        <dbReference type="EMBL" id="MBC6112462.1"/>
    </source>
</evidence>
<organism evidence="8 9">
    <name type="scientific">Pedobacter fastidiosus</name>
    <dbReference type="NCBI Taxonomy" id="2765361"/>
    <lineage>
        <taxon>Bacteria</taxon>
        <taxon>Pseudomonadati</taxon>
        <taxon>Bacteroidota</taxon>
        <taxon>Sphingobacteriia</taxon>
        <taxon>Sphingobacteriales</taxon>
        <taxon>Sphingobacteriaceae</taxon>
        <taxon>Pedobacter</taxon>
    </lineage>
</organism>
<keyword evidence="4" id="KW-0560">Oxidoreductase</keyword>